<dbReference type="InterPro" id="IPR003043">
    <property type="entry name" value="Uropor_MeTrfase_CS"/>
</dbReference>
<dbReference type="InterPro" id="IPR035996">
    <property type="entry name" value="4pyrrol_Methylase_sf"/>
</dbReference>
<feature type="compositionally biased region" description="Low complexity" evidence="7">
    <location>
        <begin position="422"/>
        <end position="431"/>
    </location>
</feature>
<evidence type="ECO:0000256" key="7">
    <source>
        <dbReference type="SAM" id="MobiDB-lite"/>
    </source>
</evidence>
<reference evidence="9" key="2">
    <citation type="submission" date="2020-09" db="EMBL/GenBank/DDBJ databases">
        <authorList>
            <person name="Sun Q."/>
            <person name="Ohkuma M."/>
        </authorList>
    </citation>
    <scope>NUCLEOTIDE SEQUENCE</scope>
    <source>
        <strain evidence="9">JCM 3276</strain>
    </source>
</reference>
<evidence type="ECO:0000256" key="4">
    <source>
        <dbReference type="ARBA" id="ARBA00022603"/>
    </source>
</evidence>
<comment type="caution">
    <text evidence="9">The sequence shown here is derived from an EMBL/GenBank/DDBJ whole genome shotgun (WGS) entry which is preliminary data.</text>
</comment>
<feature type="compositionally biased region" description="Basic and acidic residues" evidence="7">
    <location>
        <begin position="245"/>
        <end position="269"/>
    </location>
</feature>
<feature type="compositionally biased region" description="Gly residues" evidence="7">
    <location>
        <begin position="490"/>
        <end position="506"/>
    </location>
</feature>
<dbReference type="InterPro" id="IPR014777">
    <property type="entry name" value="4pyrrole_Mease_sub1"/>
</dbReference>
<evidence type="ECO:0000259" key="8">
    <source>
        <dbReference type="Pfam" id="PF00590"/>
    </source>
</evidence>
<feature type="compositionally biased region" description="Low complexity" evidence="7">
    <location>
        <begin position="524"/>
        <end position="533"/>
    </location>
</feature>
<comment type="pathway">
    <text evidence="1">Cofactor biosynthesis; adenosylcobalamin biosynthesis.</text>
</comment>
<dbReference type="PANTHER" id="PTHR45790:SF4">
    <property type="entry name" value="COBALT-PRECORRIN-4 C(11)-METHYLTRANSFERASE"/>
    <property type="match status" value="1"/>
</dbReference>
<feature type="compositionally biased region" description="Gly residues" evidence="7">
    <location>
        <begin position="432"/>
        <end position="456"/>
    </location>
</feature>
<dbReference type="SUPFAM" id="SSF53790">
    <property type="entry name" value="Tetrapyrrole methylase"/>
    <property type="match status" value="1"/>
</dbReference>
<evidence type="ECO:0000313" key="10">
    <source>
        <dbReference type="Proteomes" id="UP000660680"/>
    </source>
</evidence>
<evidence type="ECO:0000256" key="2">
    <source>
        <dbReference type="ARBA" id="ARBA00005879"/>
    </source>
</evidence>
<evidence type="ECO:0000256" key="5">
    <source>
        <dbReference type="ARBA" id="ARBA00022679"/>
    </source>
</evidence>
<dbReference type="GO" id="GO:0046026">
    <property type="term" value="F:precorrin-4 C11-methyltransferase activity"/>
    <property type="evidence" value="ECO:0007669"/>
    <property type="project" value="InterPro"/>
</dbReference>
<feature type="compositionally biased region" description="Low complexity" evidence="7">
    <location>
        <begin position="317"/>
        <end position="328"/>
    </location>
</feature>
<dbReference type="Gene3D" id="3.30.950.10">
    <property type="entry name" value="Methyltransferase, Cobalt-precorrin-4 Transmethylase, Domain 2"/>
    <property type="match status" value="1"/>
</dbReference>
<dbReference type="PANTHER" id="PTHR45790">
    <property type="entry name" value="SIROHEME SYNTHASE-RELATED"/>
    <property type="match status" value="1"/>
</dbReference>
<keyword evidence="3" id="KW-0169">Cobalamin biosynthesis</keyword>
<evidence type="ECO:0000256" key="3">
    <source>
        <dbReference type="ARBA" id="ARBA00022573"/>
    </source>
</evidence>
<keyword evidence="5" id="KW-0808">Transferase</keyword>
<evidence type="ECO:0000256" key="6">
    <source>
        <dbReference type="ARBA" id="ARBA00022691"/>
    </source>
</evidence>
<accession>A0A918GIN5</accession>
<dbReference type="InterPro" id="IPR014776">
    <property type="entry name" value="4pyrrole_Mease_sub2"/>
</dbReference>
<evidence type="ECO:0000256" key="1">
    <source>
        <dbReference type="ARBA" id="ARBA00004953"/>
    </source>
</evidence>
<dbReference type="CDD" id="cd11641">
    <property type="entry name" value="Precorrin-4_C11-MT"/>
    <property type="match status" value="1"/>
</dbReference>
<keyword evidence="4" id="KW-0489">Methyltransferase</keyword>
<sequence>MRGTVSFVGAGPGAADLLTLRGAKRIADADLVLYASGVTDPTWLREHTGPDAELIDCARLGPDEIAEHYRRLASRRGAAVRLVSGDPALSPRLREQLDLCARLGLDVEVVPGVSPISATGTALLEAGAIDSVSITTVETDFASIRALAAVDRTLAVRAPAARTADLVEALSAAGVPDDTPAVVADKVSRPDETIIHTTVADLVAEVKKHNLWRTTLFLVGDALRTTGKPRTDDPAPRWTARSWRRPTDEPRKTWAERRAEAAEPVREEPEPASTARFSGRNGAAEKVRAGRWTAQGASAARPSGRDGGGEASEQEPAAGWAAHGASAGRLSGRDSAAGKASEQTRAGRWAAKGDSGAGLSRSGAVGTASEQEPAAGDGSAGRNGVAGKASEQGLGRGSAAQGASAGRNGGAGKASGQGLGRGSAAQSASAGRNGGAGKASGQGVGGRWAAQGGSGAGLSAQNGSAGTVSAPGGSGEGVSGQGEGSAAAGAAGGGSGQGGSGGGLSGRSGVSAQGAAGGAGAQGGAADRSSGQGAEEKPSGRQGDLQGAGASAEERVVGGGGVGEAGVGGLGIGDAGAGGVGVGKAEVGVGEVGVGEAAGDAGSRGAKSVRGQGKRTARAGAKRGVKKS</sequence>
<feature type="compositionally biased region" description="Low complexity" evidence="7">
    <location>
        <begin position="397"/>
        <end position="406"/>
    </location>
</feature>
<proteinExistence type="inferred from homology"/>
<dbReference type="RefSeq" id="WP_189211686.1">
    <property type="nucleotide sequence ID" value="NZ_BMRB01000002.1"/>
</dbReference>
<feature type="compositionally biased region" description="Gly residues" evidence="7">
    <location>
        <begin position="472"/>
        <end position="483"/>
    </location>
</feature>
<name>A0A918GIN5_9PSEU</name>
<organism evidence="9 10">
    <name type="scientific">Actinokineospora fastidiosa</name>
    <dbReference type="NCBI Taxonomy" id="1816"/>
    <lineage>
        <taxon>Bacteria</taxon>
        <taxon>Bacillati</taxon>
        <taxon>Actinomycetota</taxon>
        <taxon>Actinomycetes</taxon>
        <taxon>Pseudonocardiales</taxon>
        <taxon>Pseudonocardiaceae</taxon>
        <taxon>Actinokineospora</taxon>
    </lineage>
</organism>
<feature type="region of interest" description="Disordered" evidence="7">
    <location>
        <begin position="224"/>
        <end position="564"/>
    </location>
</feature>
<feature type="compositionally biased region" description="Low complexity" evidence="7">
    <location>
        <begin position="457"/>
        <end position="471"/>
    </location>
</feature>
<dbReference type="Gene3D" id="3.40.1010.10">
    <property type="entry name" value="Cobalt-precorrin-4 Transmethylase, Domain 1"/>
    <property type="match status" value="1"/>
</dbReference>
<keyword evidence="10" id="KW-1185">Reference proteome</keyword>
<keyword evidence="6" id="KW-0949">S-adenosyl-L-methionine</keyword>
<dbReference type="Pfam" id="PF00590">
    <property type="entry name" value="TP_methylase"/>
    <property type="match status" value="1"/>
</dbReference>
<dbReference type="InterPro" id="IPR050161">
    <property type="entry name" value="Siro_Cobalamin_biosynth"/>
</dbReference>
<dbReference type="GO" id="GO:0032259">
    <property type="term" value="P:methylation"/>
    <property type="evidence" value="ECO:0007669"/>
    <property type="project" value="UniProtKB-KW"/>
</dbReference>
<dbReference type="AlphaFoldDB" id="A0A918GIN5"/>
<evidence type="ECO:0000313" key="9">
    <source>
        <dbReference type="EMBL" id="GGS39336.1"/>
    </source>
</evidence>
<feature type="region of interest" description="Disordered" evidence="7">
    <location>
        <begin position="595"/>
        <end position="628"/>
    </location>
</feature>
<feature type="compositionally biased region" description="Basic residues" evidence="7">
    <location>
        <begin position="612"/>
        <end position="628"/>
    </location>
</feature>
<reference evidence="9" key="1">
    <citation type="journal article" date="2014" name="Int. J. Syst. Evol. Microbiol.">
        <title>Complete genome sequence of Corynebacterium casei LMG S-19264T (=DSM 44701T), isolated from a smear-ripened cheese.</title>
        <authorList>
            <consortium name="US DOE Joint Genome Institute (JGI-PGF)"/>
            <person name="Walter F."/>
            <person name="Albersmeier A."/>
            <person name="Kalinowski J."/>
            <person name="Ruckert C."/>
        </authorList>
    </citation>
    <scope>NUCLEOTIDE SEQUENCE</scope>
    <source>
        <strain evidence="9">JCM 3276</strain>
    </source>
</reference>
<dbReference type="InterPro" id="IPR000878">
    <property type="entry name" value="4pyrrol_Mease"/>
</dbReference>
<gene>
    <name evidence="9" type="ORF">GCM10010171_37990</name>
</gene>
<feature type="domain" description="Tetrapyrrole methylase" evidence="8">
    <location>
        <begin position="5"/>
        <end position="202"/>
    </location>
</feature>
<feature type="compositionally biased region" description="Gly residues" evidence="7">
    <location>
        <begin position="407"/>
        <end position="421"/>
    </location>
</feature>
<dbReference type="Proteomes" id="UP000660680">
    <property type="component" value="Unassembled WGS sequence"/>
</dbReference>
<comment type="similarity">
    <text evidence="2">Belongs to the precorrin methyltransferase family.</text>
</comment>
<dbReference type="GO" id="GO:0009236">
    <property type="term" value="P:cobalamin biosynthetic process"/>
    <property type="evidence" value="ECO:0007669"/>
    <property type="project" value="UniProtKB-KW"/>
</dbReference>
<protein>
    <recommendedName>
        <fullName evidence="8">Tetrapyrrole methylase domain-containing protein</fullName>
    </recommendedName>
</protein>
<dbReference type="EMBL" id="BMRB01000002">
    <property type="protein sequence ID" value="GGS39336.1"/>
    <property type="molecule type" value="Genomic_DNA"/>
</dbReference>
<dbReference type="PROSITE" id="PS00839">
    <property type="entry name" value="SUMT_1"/>
    <property type="match status" value="1"/>
</dbReference>
<dbReference type="InterPro" id="IPR006362">
    <property type="entry name" value="Cbl_synth_CobM/CibF"/>
</dbReference>